<feature type="binding site" evidence="6">
    <location>
        <position position="255"/>
    </location>
    <ligand>
        <name>alpha-maltose 1-phosphate</name>
        <dbReference type="ChEBI" id="CHEBI:63576"/>
    </ligand>
</feature>
<evidence type="ECO:0000313" key="9">
    <source>
        <dbReference type="Proteomes" id="UP000503640"/>
    </source>
</evidence>
<evidence type="ECO:0000256" key="2">
    <source>
        <dbReference type="ARBA" id="ARBA00022676"/>
    </source>
</evidence>
<name>A0A7I9VGN7_9BACT</name>
<sequence>MLTPGLHPRERPSRVVVEGVSPEVDGGRFPVKRTLGEQVAVEADVFADGHDVVTALLRYRAEGEPSWTELAMEPRGNDRWRAAFTVTSLGTWRYTVEGFVDAFRTWRAGLAKKVEAGQVEPVDLLVGAELVEAAAGRARGADAARLAEAAGVLRAEGAVEARARAALDEELGLVMARHPDRSGAAALGRELEVCVERERARYGAWYELFPRSATPEPGRHGTLRDVAARLPYVAGMGFDVLYLPPIHPIGRAHRKGRNNAPAAAAGDVGSPWAIGAAEGGHTALHPELGTLDDFRALLAAARAAGVELALDLALQCSPDHPWVREHPEWFRRRPDGSIQYAENPPKKYQDIYPLDFECARWRELWEALLGVVEFWVGEGVRIFRVDNPHTKPFRFWEWLIATARRRTPELVFLAEAFTRPKVMYQLAKLGFSQSYTYFTWRNTRFELTEYLRELTRAPVKEFFRPSFWPNTPDILPEPLQWGGRPMFQARLVLAATLAASYGVYGPVFEQLEARPLAAGREEYLDSEKYQLRPWDPAAGGTLRDFIARVNQIRRENPALHANEGLVFHRVDDEQLLAYSKARPDGSDGILVVVNLDPHHVHAGWVELALEALGVQPGEPFQVHDLLGGGRYSWSGARNYVEIDPRAAPAQIFRIRRRLRTERDFDYFL</sequence>
<dbReference type="EMBL" id="BJTG01000001">
    <property type="protein sequence ID" value="GEJ55409.1"/>
    <property type="molecule type" value="Genomic_DNA"/>
</dbReference>
<comment type="caution">
    <text evidence="8">The sequence shown here is derived from an EMBL/GenBank/DDBJ whole genome shotgun (WGS) entry which is preliminary data.</text>
</comment>
<evidence type="ECO:0000256" key="3">
    <source>
        <dbReference type="ARBA" id="ARBA00022679"/>
    </source>
</evidence>
<dbReference type="AlphaFoldDB" id="A0A7I9VGN7"/>
<dbReference type="RefSeq" id="WP_176062212.1">
    <property type="nucleotide sequence ID" value="NZ_BJTG01000001.1"/>
</dbReference>
<evidence type="ECO:0000256" key="5">
    <source>
        <dbReference type="ARBA" id="ARBA00048735"/>
    </source>
</evidence>
<dbReference type="Pfam" id="PF21702">
    <property type="entry name" value="GLGE_C"/>
    <property type="match status" value="1"/>
</dbReference>
<feature type="domain" description="Glycosyl hydrolase family 13 catalytic" evidence="7">
    <location>
        <begin position="203"/>
        <end position="659"/>
    </location>
</feature>
<dbReference type="SUPFAM" id="SSF51445">
    <property type="entry name" value="(Trans)glycosidases"/>
    <property type="match status" value="1"/>
</dbReference>
<evidence type="ECO:0000256" key="4">
    <source>
        <dbReference type="ARBA" id="ARBA00023277"/>
    </source>
</evidence>
<gene>
    <name evidence="6 8" type="primary">glgE</name>
    <name evidence="8" type="ORF">AMYX_01500</name>
</gene>
<dbReference type="Gene3D" id="2.60.40.1180">
    <property type="entry name" value="Golgi alpha-mannosidase II"/>
    <property type="match status" value="1"/>
</dbReference>
<dbReference type="Proteomes" id="UP000503640">
    <property type="component" value="Unassembled WGS sequence"/>
</dbReference>
<dbReference type="HAMAP" id="MF_02124">
    <property type="entry name" value="GlgE"/>
    <property type="match status" value="1"/>
</dbReference>
<keyword evidence="3 6" id="KW-0808">Transferase</keyword>
<dbReference type="Gene3D" id="2.60.40.10">
    <property type="entry name" value="Immunoglobulins"/>
    <property type="match status" value="1"/>
</dbReference>
<dbReference type="GO" id="GO:0016758">
    <property type="term" value="F:hexosyltransferase activity"/>
    <property type="evidence" value="ECO:0007669"/>
    <property type="project" value="UniProtKB-UniRule"/>
</dbReference>
<evidence type="ECO:0000313" key="8">
    <source>
        <dbReference type="EMBL" id="GEJ55409.1"/>
    </source>
</evidence>
<dbReference type="GO" id="GO:0004553">
    <property type="term" value="F:hydrolase activity, hydrolyzing O-glycosyl compounds"/>
    <property type="evidence" value="ECO:0007669"/>
    <property type="project" value="InterPro"/>
</dbReference>
<organism evidence="8 9">
    <name type="scientific">Anaeromyxobacter diazotrophicus</name>
    <dbReference type="NCBI Taxonomy" id="2590199"/>
    <lineage>
        <taxon>Bacteria</taxon>
        <taxon>Pseudomonadati</taxon>
        <taxon>Myxococcota</taxon>
        <taxon>Myxococcia</taxon>
        <taxon>Myxococcales</taxon>
        <taxon>Cystobacterineae</taxon>
        <taxon>Anaeromyxobacteraceae</taxon>
        <taxon>Anaeromyxobacter</taxon>
    </lineage>
</organism>
<evidence type="ECO:0000259" key="7">
    <source>
        <dbReference type="SMART" id="SM00642"/>
    </source>
</evidence>
<keyword evidence="2 6" id="KW-0328">Glycosyltransferase</keyword>
<dbReference type="PANTHER" id="PTHR47786">
    <property type="entry name" value="ALPHA-1,4-GLUCAN:MALTOSE-1-PHOSPHATE MALTOSYLTRANSFERASE"/>
    <property type="match status" value="1"/>
</dbReference>
<dbReference type="GO" id="GO:0030979">
    <property type="term" value="P:alpha-glucan biosynthetic process"/>
    <property type="evidence" value="ECO:0007669"/>
    <property type="project" value="UniProtKB-UniRule"/>
</dbReference>
<dbReference type="InterPro" id="IPR049171">
    <property type="entry name" value="GLGE_C"/>
</dbReference>
<evidence type="ECO:0000256" key="1">
    <source>
        <dbReference type="ARBA" id="ARBA00011738"/>
    </source>
</evidence>
<dbReference type="InterPro" id="IPR013783">
    <property type="entry name" value="Ig-like_fold"/>
</dbReference>
<dbReference type="InterPro" id="IPR017853">
    <property type="entry name" value="GH"/>
</dbReference>
<feature type="binding site" evidence="6">
    <location>
        <begin position="528"/>
        <end position="529"/>
    </location>
    <ligand>
        <name>alpha-maltose 1-phosphate</name>
        <dbReference type="ChEBI" id="CHEBI:63576"/>
    </ligand>
</feature>
<feature type="binding site" evidence="6">
    <location>
        <position position="350"/>
    </location>
    <ligand>
        <name>alpha-maltose 1-phosphate</name>
        <dbReference type="ChEBI" id="CHEBI:63576"/>
    </ligand>
</feature>
<dbReference type="InterPro" id="IPR026585">
    <property type="entry name" value="GlgE"/>
</dbReference>
<comment type="function">
    <text evidence="6">Maltosyltransferase that uses maltose 1-phosphate (M1P) as the sugar donor to elongate linear or branched alpha-(1-&gt;4)-glucans. Is involved in a branched alpha-glucan biosynthetic pathway from trehalose, together with TreS, Mak and GlgB.</text>
</comment>
<comment type="catalytic activity">
    <reaction evidence="5 6">
        <text>alpha-maltose 1-phosphate + [(1-&gt;4)-alpha-D-glucosyl](n) = [(1-&gt;4)-alpha-D-glucosyl](n+2) + phosphate</text>
        <dbReference type="Rhea" id="RHEA:42692"/>
        <dbReference type="Rhea" id="RHEA-COMP:9584"/>
        <dbReference type="Rhea" id="RHEA-COMP:10183"/>
        <dbReference type="ChEBI" id="CHEBI:15444"/>
        <dbReference type="ChEBI" id="CHEBI:43474"/>
        <dbReference type="ChEBI" id="CHEBI:63576"/>
        <dbReference type="EC" id="2.4.99.16"/>
    </reaction>
</comment>
<dbReference type="Pfam" id="PF00128">
    <property type="entry name" value="Alpha-amylase"/>
    <property type="match status" value="1"/>
</dbReference>
<dbReference type="InterPro" id="IPR021828">
    <property type="entry name" value="GlgE_dom_N/S"/>
</dbReference>
<dbReference type="Gene3D" id="3.20.20.80">
    <property type="entry name" value="Glycosidases"/>
    <property type="match status" value="1"/>
</dbReference>
<dbReference type="Pfam" id="PF11896">
    <property type="entry name" value="GlgE_dom_N_S"/>
    <property type="match status" value="1"/>
</dbReference>
<dbReference type="SMART" id="SM00642">
    <property type="entry name" value="Aamy"/>
    <property type="match status" value="1"/>
</dbReference>
<dbReference type="EC" id="2.4.99.16" evidence="6"/>
<protein>
    <recommendedName>
        <fullName evidence="6">Alpha-1,4-glucan:maltose-1-phosphate maltosyltransferase</fullName>
        <shortName evidence="6">GMPMT</shortName>
        <ecNumber evidence="6">2.4.99.16</ecNumber>
    </recommendedName>
    <alternativeName>
        <fullName evidence="6">(1-&gt;4)-alpha-D-glucan:maltose-1-phosphate alpha-D-maltosyltransferase</fullName>
    </alternativeName>
</protein>
<keyword evidence="9" id="KW-1185">Reference proteome</keyword>
<accession>A0A7I9VGN7</accession>
<feature type="site" description="Transition state stabilizer" evidence="6">
    <location>
        <position position="473"/>
    </location>
</feature>
<dbReference type="CDD" id="cd11344">
    <property type="entry name" value="AmyAc_GlgE_like"/>
    <property type="match status" value="1"/>
</dbReference>
<comment type="subunit">
    <text evidence="1 6">Homodimer.</text>
</comment>
<feature type="binding site" evidence="6">
    <location>
        <position position="387"/>
    </location>
    <ligand>
        <name>alpha-maltose 1-phosphate</name>
        <dbReference type="ChEBI" id="CHEBI:63576"/>
    </ligand>
</feature>
<keyword evidence="4 6" id="KW-0119">Carbohydrate metabolism</keyword>
<comment type="similarity">
    <text evidence="6">Belongs to the glycosyl hydrolase 13 family. GlgE subfamily.</text>
</comment>
<reference evidence="9" key="1">
    <citation type="journal article" date="2020" name="Appl. Environ. Microbiol.">
        <title>Diazotrophic Anaeromyxobacter Isolates from Soils.</title>
        <authorList>
            <person name="Masuda Y."/>
            <person name="Yamanaka H."/>
            <person name="Xu Z.X."/>
            <person name="Shiratori Y."/>
            <person name="Aono T."/>
            <person name="Amachi S."/>
            <person name="Senoo K."/>
            <person name="Itoh H."/>
        </authorList>
    </citation>
    <scope>NUCLEOTIDE SEQUENCE [LARGE SCALE GENOMIC DNA]</scope>
    <source>
        <strain evidence="9">R267</strain>
    </source>
</reference>
<evidence type="ECO:0000256" key="6">
    <source>
        <dbReference type="HAMAP-Rule" id="MF_02124"/>
    </source>
</evidence>
<feature type="active site" description="Proton donor" evidence="6">
    <location>
        <position position="415"/>
    </location>
</feature>
<feature type="binding site" evidence="6">
    <location>
        <position position="315"/>
    </location>
    <ligand>
        <name>alpha-maltose 1-phosphate</name>
        <dbReference type="ChEBI" id="CHEBI:63576"/>
    </ligand>
</feature>
<dbReference type="InterPro" id="IPR013780">
    <property type="entry name" value="Glyco_hydro_b"/>
</dbReference>
<dbReference type="PANTHER" id="PTHR47786:SF2">
    <property type="entry name" value="GLYCOSYL HYDROLASE FAMILY 13 CATALYTIC DOMAIN-CONTAINING PROTEIN"/>
    <property type="match status" value="1"/>
</dbReference>
<proteinExistence type="inferred from homology"/>
<dbReference type="InterPro" id="IPR006047">
    <property type="entry name" value="GH13_cat_dom"/>
</dbReference>
<dbReference type="Gene3D" id="1.20.58.80">
    <property type="entry name" value="Phosphotransferase system, lactose/cellobiose-type IIA subunit"/>
    <property type="match status" value="1"/>
</dbReference>
<feature type="active site" description="Nucleophile" evidence="6">
    <location>
        <position position="386"/>
    </location>
</feature>